<comment type="cofactor">
    <cofactor evidence="1">
        <name>Mg(2+)</name>
        <dbReference type="ChEBI" id="CHEBI:18420"/>
    </cofactor>
</comment>
<dbReference type="InterPro" id="IPR029061">
    <property type="entry name" value="THDP-binding"/>
</dbReference>
<name>A0A382CMR4_9ZZZZ</name>
<dbReference type="GO" id="GO:0004802">
    <property type="term" value="F:transketolase activity"/>
    <property type="evidence" value="ECO:0007669"/>
    <property type="project" value="TreeGrafter"/>
</dbReference>
<keyword evidence="6" id="KW-0460">Magnesium</keyword>
<evidence type="ECO:0000256" key="1">
    <source>
        <dbReference type="ARBA" id="ARBA00001946"/>
    </source>
</evidence>
<dbReference type="CDD" id="cd02012">
    <property type="entry name" value="TPP_TK"/>
    <property type="match status" value="1"/>
</dbReference>
<organism evidence="9">
    <name type="scientific">marine metagenome</name>
    <dbReference type="NCBI Taxonomy" id="408172"/>
    <lineage>
        <taxon>unclassified sequences</taxon>
        <taxon>metagenomes</taxon>
        <taxon>ecological metagenomes</taxon>
    </lineage>
</organism>
<reference evidence="9" key="1">
    <citation type="submission" date="2018-05" db="EMBL/GenBank/DDBJ databases">
        <authorList>
            <person name="Lanie J.A."/>
            <person name="Ng W.-L."/>
            <person name="Kazmierczak K.M."/>
            <person name="Andrzejewski T.M."/>
            <person name="Davidsen T.M."/>
            <person name="Wayne K.J."/>
            <person name="Tettelin H."/>
            <person name="Glass J.I."/>
            <person name="Rusch D."/>
            <person name="Podicherti R."/>
            <person name="Tsui H.-C.T."/>
            <person name="Winkler M.E."/>
        </authorList>
    </citation>
    <scope>NUCLEOTIDE SEQUENCE</scope>
</reference>
<dbReference type="Pfam" id="PF00456">
    <property type="entry name" value="Transketolase_N"/>
    <property type="match status" value="1"/>
</dbReference>
<dbReference type="InterPro" id="IPR049557">
    <property type="entry name" value="Transketolase_CS"/>
</dbReference>
<evidence type="ECO:0000256" key="3">
    <source>
        <dbReference type="ARBA" id="ARBA00007131"/>
    </source>
</evidence>
<proteinExistence type="inferred from homology"/>
<evidence type="ECO:0000256" key="7">
    <source>
        <dbReference type="ARBA" id="ARBA00023052"/>
    </source>
</evidence>
<keyword evidence="4" id="KW-0808">Transferase</keyword>
<evidence type="ECO:0000256" key="6">
    <source>
        <dbReference type="ARBA" id="ARBA00022842"/>
    </source>
</evidence>
<dbReference type="SUPFAM" id="SSF52518">
    <property type="entry name" value="Thiamin diphosphate-binding fold (THDP-binding)"/>
    <property type="match status" value="2"/>
</dbReference>
<dbReference type="EMBL" id="UINC01035267">
    <property type="protein sequence ID" value="SVB27410.1"/>
    <property type="molecule type" value="Genomic_DNA"/>
</dbReference>
<evidence type="ECO:0000256" key="5">
    <source>
        <dbReference type="ARBA" id="ARBA00022723"/>
    </source>
</evidence>
<evidence type="ECO:0000259" key="8">
    <source>
        <dbReference type="Pfam" id="PF00456"/>
    </source>
</evidence>
<dbReference type="PANTHER" id="PTHR43522">
    <property type="entry name" value="TRANSKETOLASE"/>
    <property type="match status" value="1"/>
</dbReference>
<dbReference type="GO" id="GO:0005829">
    <property type="term" value="C:cytosol"/>
    <property type="evidence" value="ECO:0007669"/>
    <property type="project" value="TreeGrafter"/>
</dbReference>
<dbReference type="PANTHER" id="PTHR43522:SF2">
    <property type="entry name" value="TRANSKETOLASE 1-RELATED"/>
    <property type="match status" value="1"/>
</dbReference>
<evidence type="ECO:0000313" key="9">
    <source>
        <dbReference type="EMBL" id="SVB27410.1"/>
    </source>
</evidence>
<dbReference type="AlphaFoldDB" id="A0A382CMR4"/>
<accession>A0A382CMR4</accession>
<feature type="domain" description="Transketolase N-terminal" evidence="8">
    <location>
        <begin position="5"/>
        <end position="334"/>
    </location>
</feature>
<dbReference type="GO" id="GO:0006098">
    <property type="term" value="P:pentose-phosphate shunt"/>
    <property type="evidence" value="ECO:0007669"/>
    <property type="project" value="TreeGrafter"/>
</dbReference>
<feature type="non-terminal residue" evidence="9">
    <location>
        <position position="395"/>
    </location>
</feature>
<dbReference type="GO" id="GO:0046872">
    <property type="term" value="F:metal ion binding"/>
    <property type="evidence" value="ECO:0007669"/>
    <property type="project" value="UniProtKB-KW"/>
</dbReference>
<dbReference type="InterPro" id="IPR005474">
    <property type="entry name" value="Transketolase_N"/>
</dbReference>
<comment type="similarity">
    <text evidence="3">Belongs to the transketolase family.</text>
</comment>
<evidence type="ECO:0000256" key="2">
    <source>
        <dbReference type="ARBA" id="ARBA00001964"/>
    </source>
</evidence>
<keyword evidence="5" id="KW-0479">Metal-binding</keyword>
<dbReference type="Gene3D" id="3.40.50.970">
    <property type="match status" value="2"/>
</dbReference>
<dbReference type="PROSITE" id="PS00801">
    <property type="entry name" value="TRANSKETOLASE_1"/>
    <property type="match status" value="1"/>
</dbReference>
<gene>
    <name evidence="9" type="ORF">METZ01_LOCUS180264</name>
</gene>
<protein>
    <recommendedName>
        <fullName evidence="8">Transketolase N-terminal domain-containing protein</fullName>
    </recommendedName>
</protein>
<sequence length="395" mass="44008">MSYKEEFANVLRVLSMDAVERAGSGHPGMPMGMADIAEVLWRKHLTHNPSNPGWLNRDRFILSNGHGSMLLYSLLHLTGYDISIEEIKNFRQINSKTPGHPEVHVTPGVETTTGPLGQGLANAVGMAITEKVLSSKFNQNNLNIIDHKTYAFVGDGCLMEGISHEACSLAGTLKLGKLIVFYDDNGISIDGEVSQWFQEDIPKRFESYRWNVIQNIDGHNPKEIDRAIREAIEENERPSIICCKTKIGKGSPNKVGSASAHGIPLGEEEITLTRKNLDWKHPPFVIPEEIYLGWDAKEVGNLREEEWKDLLKKYEKSYPDLSKELNRILSNTLPVNFSGKFDLFIKDCSTSQKDIATRKSSEIVLNFLGPLLPELFGGSADLSGSNNTRWSGTKA</sequence>
<comment type="cofactor">
    <cofactor evidence="2">
        <name>thiamine diphosphate</name>
        <dbReference type="ChEBI" id="CHEBI:58937"/>
    </cofactor>
</comment>
<evidence type="ECO:0000256" key="4">
    <source>
        <dbReference type="ARBA" id="ARBA00022679"/>
    </source>
</evidence>
<dbReference type="FunFam" id="3.40.50.970:FF:000004">
    <property type="entry name" value="Transketolase"/>
    <property type="match status" value="1"/>
</dbReference>
<dbReference type="InterPro" id="IPR033247">
    <property type="entry name" value="Transketolase_fam"/>
</dbReference>
<keyword evidence="7" id="KW-0786">Thiamine pyrophosphate</keyword>